<dbReference type="EMBL" id="WSTB01000001">
    <property type="protein sequence ID" value="MWB93267.1"/>
    <property type="molecule type" value="Genomic_DNA"/>
</dbReference>
<dbReference type="InterPro" id="IPR016040">
    <property type="entry name" value="NAD(P)-bd_dom"/>
</dbReference>
<dbReference type="RefSeq" id="WP_160373177.1">
    <property type="nucleotide sequence ID" value="NZ_WSTB01000001.1"/>
</dbReference>
<name>A0A6I4NQB3_9FLAO</name>
<dbReference type="Proteomes" id="UP000471501">
    <property type="component" value="Unassembled WGS sequence"/>
</dbReference>
<dbReference type="AlphaFoldDB" id="A0A6I4NQB3"/>
<gene>
    <name evidence="2" type="ORF">GON26_02755</name>
</gene>
<dbReference type="PANTHER" id="PTHR14097:SF7">
    <property type="entry name" value="OXIDOREDUCTASE HTATIP2"/>
    <property type="match status" value="1"/>
</dbReference>
<evidence type="ECO:0000313" key="2">
    <source>
        <dbReference type="EMBL" id="MWB93267.1"/>
    </source>
</evidence>
<organism evidence="2 3">
    <name type="scientific">Flavobacterium hydrocarbonoxydans</name>
    <dbReference type="NCBI Taxonomy" id="2683249"/>
    <lineage>
        <taxon>Bacteria</taxon>
        <taxon>Pseudomonadati</taxon>
        <taxon>Bacteroidota</taxon>
        <taxon>Flavobacteriia</taxon>
        <taxon>Flavobacteriales</taxon>
        <taxon>Flavobacteriaceae</taxon>
        <taxon>Flavobacterium</taxon>
    </lineage>
</organism>
<dbReference type="Pfam" id="PF13460">
    <property type="entry name" value="NAD_binding_10"/>
    <property type="match status" value="1"/>
</dbReference>
<comment type="caution">
    <text evidence="2">The sequence shown here is derived from an EMBL/GenBank/DDBJ whole genome shotgun (WGS) entry which is preliminary data.</text>
</comment>
<dbReference type="Gene3D" id="3.40.50.720">
    <property type="entry name" value="NAD(P)-binding Rossmann-like Domain"/>
    <property type="match status" value="1"/>
</dbReference>
<accession>A0A6I4NQB3</accession>
<sequence length="216" mass="23611">MKAIIIGATGATGELLVDELLRDTAYTKVTIFVRRPTGKQNPKLVEHVVDFSKIDSYKDLIVGDVLFSCLGITLKAAGSKENQIKIDFDIPVKFAQLGKENGITAFVLLSAYGASSKSSVFYSQLKGKLEDKISEFNFEQYIIFKPGLLLREGSDRLGEKVSAGVLNFVNAIGLFRKFKPMPTAVLAQKLAQAPKISPKGTSVIELEKIFSFAQSV</sequence>
<evidence type="ECO:0000313" key="3">
    <source>
        <dbReference type="Proteomes" id="UP000471501"/>
    </source>
</evidence>
<evidence type="ECO:0000259" key="1">
    <source>
        <dbReference type="Pfam" id="PF13460"/>
    </source>
</evidence>
<reference evidence="2 3" key="1">
    <citation type="submission" date="2019-12" db="EMBL/GenBank/DDBJ databases">
        <authorList>
            <person name="Kim Y.S."/>
        </authorList>
    </citation>
    <scope>NUCLEOTIDE SEQUENCE [LARGE SCALE GENOMIC DNA]</scope>
    <source>
        <strain evidence="2 3">GA093</strain>
    </source>
</reference>
<dbReference type="InterPro" id="IPR036291">
    <property type="entry name" value="NAD(P)-bd_dom_sf"/>
</dbReference>
<keyword evidence="3" id="KW-1185">Reference proteome</keyword>
<protein>
    <submittedName>
        <fullName evidence="2">NAD(P)H-binding protein</fullName>
    </submittedName>
</protein>
<proteinExistence type="predicted"/>
<dbReference type="SUPFAM" id="SSF51735">
    <property type="entry name" value="NAD(P)-binding Rossmann-fold domains"/>
    <property type="match status" value="1"/>
</dbReference>
<dbReference type="PANTHER" id="PTHR14097">
    <property type="entry name" value="OXIDOREDUCTASE HTATIP2"/>
    <property type="match status" value="1"/>
</dbReference>
<feature type="domain" description="NAD(P)-binding" evidence="1">
    <location>
        <begin position="7"/>
        <end position="127"/>
    </location>
</feature>